<keyword evidence="8 10" id="KW-0067">ATP-binding</keyword>
<dbReference type="InterPro" id="IPR027417">
    <property type="entry name" value="P-loop_NTPase"/>
</dbReference>
<dbReference type="RefSeq" id="WP_204776964.1">
    <property type="nucleotide sequence ID" value="NZ_JACJJQ010000045.1"/>
</dbReference>
<dbReference type="InterPro" id="IPR018094">
    <property type="entry name" value="Thymidylate_kinase"/>
</dbReference>
<comment type="similarity">
    <text evidence="1 10">Belongs to the thymidylate kinase family.</text>
</comment>
<evidence type="ECO:0000256" key="9">
    <source>
        <dbReference type="ARBA" id="ARBA00048743"/>
    </source>
</evidence>
<evidence type="ECO:0000256" key="4">
    <source>
        <dbReference type="ARBA" id="ARBA00022679"/>
    </source>
</evidence>
<evidence type="ECO:0000256" key="1">
    <source>
        <dbReference type="ARBA" id="ARBA00009776"/>
    </source>
</evidence>
<comment type="function">
    <text evidence="10">Phosphorylation of dTMP to form dTDP in both de novo and salvage pathways of dTTP synthesis.</text>
</comment>
<evidence type="ECO:0000256" key="8">
    <source>
        <dbReference type="ARBA" id="ARBA00022840"/>
    </source>
</evidence>
<keyword evidence="5 10" id="KW-0545">Nucleotide biosynthesis</keyword>
<keyword evidence="6 10" id="KW-0547">Nucleotide-binding</keyword>
<comment type="catalytic activity">
    <reaction evidence="9 10">
        <text>dTMP + ATP = dTDP + ADP</text>
        <dbReference type="Rhea" id="RHEA:13517"/>
        <dbReference type="ChEBI" id="CHEBI:30616"/>
        <dbReference type="ChEBI" id="CHEBI:58369"/>
        <dbReference type="ChEBI" id="CHEBI:63528"/>
        <dbReference type="ChEBI" id="CHEBI:456216"/>
        <dbReference type="EC" id="2.7.4.9"/>
    </reaction>
</comment>
<comment type="caution">
    <text evidence="12">The sequence shown here is derived from an EMBL/GenBank/DDBJ whole genome shotgun (WGS) entry which is preliminary data.</text>
</comment>
<dbReference type="PANTHER" id="PTHR10344:SF4">
    <property type="entry name" value="UMP-CMP KINASE 2, MITOCHONDRIAL"/>
    <property type="match status" value="1"/>
</dbReference>
<dbReference type="HAMAP" id="MF_00165">
    <property type="entry name" value="Thymidylate_kinase"/>
    <property type="match status" value="1"/>
</dbReference>
<evidence type="ECO:0000256" key="7">
    <source>
        <dbReference type="ARBA" id="ARBA00022777"/>
    </source>
</evidence>
<keyword evidence="13" id="KW-1185">Reference proteome</keyword>
<feature type="binding site" evidence="10">
    <location>
        <begin position="12"/>
        <end position="19"/>
    </location>
    <ligand>
        <name>ATP</name>
        <dbReference type="ChEBI" id="CHEBI:30616"/>
    </ligand>
</feature>
<dbReference type="GO" id="GO:0004798">
    <property type="term" value="F:dTMP kinase activity"/>
    <property type="evidence" value="ECO:0007669"/>
    <property type="project" value="UniProtKB-EC"/>
</dbReference>
<protein>
    <recommendedName>
        <fullName evidence="3 10">Thymidylate kinase</fullName>
        <ecNumber evidence="2 10">2.7.4.9</ecNumber>
    </recommendedName>
    <alternativeName>
        <fullName evidence="10">dTMP kinase</fullName>
    </alternativeName>
</protein>
<keyword evidence="7 10" id="KW-0418">Kinase</keyword>
<evidence type="ECO:0000256" key="3">
    <source>
        <dbReference type="ARBA" id="ARBA00017144"/>
    </source>
</evidence>
<dbReference type="PANTHER" id="PTHR10344">
    <property type="entry name" value="THYMIDYLATE KINASE"/>
    <property type="match status" value="1"/>
</dbReference>
<dbReference type="Proteomes" id="UP000776629">
    <property type="component" value="Unassembled WGS sequence"/>
</dbReference>
<evidence type="ECO:0000256" key="2">
    <source>
        <dbReference type="ARBA" id="ARBA00012980"/>
    </source>
</evidence>
<evidence type="ECO:0000259" key="11">
    <source>
        <dbReference type="Pfam" id="PF02223"/>
    </source>
</evidence>
<gene>
    <name evidence="10" type="primary">tmk</name>
    <name evidence="12" type="ORF">H5993_08080</name>
</gene>
<dbReference type="InterPro" id="IPR039430">
    <property type="entry name" value="Thymidylate_kin-like_dom"/>
</dbReference>
<feature type="domain" description="Thymidylate kinase-like" evidence="11">
    <location>
        <begin position="10"/>
        <end position="201"/>
    </location>
</feature>
<accession>A0ABS2EQE2</accession>
<reference evidence="12 13" key="1">
    <citation type="journal article" date="2021" name="Sci. Rep.">
        <title>The distribution of antibiotic resistance genes in chicken gut microbiota commensals.</title>
        <authorList>
            <person name="Juricova H."/>
            <person name="Matiasovicova J."/>
            <person name="Kubasova T."/>
            <person name="Cejkova D."/>
            <person name="Rychlik I."/>
        </authorList>
    </citation>
    <scope>NUCLEOTIDE SEQUENCE [LARGE SCALE GENOMIC DNA]</scope>
    <source>
        <strain evidence="12 13">An810</strain>
    </source>
</reference>
<evidence type="ECO:0000313" key="13">
    <source>
        <dbReference type="Proteomes" id="UP000776629"/>
    </source>
</evidence>
<evidence type="ECO:0000256" key="6">
    <source>
        <dbReference type="ARBA" id="ARBA00022741"/>
    </source>
</evidence>
<dbReference type="Pfam" id="PF02223">
    <property type="entry name" value="Thymidylate_kin"/>
    <property type="match status" value="1"/>
</dbReference>
<dbReference type="SUPFAM" id="SSF52540">
    <property type="entry name" value="P-loop containing nucleoside triphosphate hydrolases"/>
    <property type="match status" value="1"/>
</dbReference>
<evidence type="ECO:0000313" key="12">
    <source>
        <dbReference type="EMBL" id="MBM6754712.1"/>
    </source>
</evidence>
<organism evidence="12 13">
    <name type="scientific">Limosilactobacillus alvi</name>
    <dbReference type="NCBI Taxonomy" id="990412"/>
    <lineage>
        <taxon>Bacteria</taxon>
        <taxon>Bacillati</taxon>
        <taxon>Bacillota</taxon>
        <taxon>Bacilli</taxon>
        <taxon>Lactobacillales</taxon>
        <taxon>Lactobacillaceae</taxon>
        <taxon>Limosilactobacillus</taxon>
    </lineage>
</organism>
<dbReference type="NCBIfam" id="TIGR00041">
    <property type="entry name" value="DTMP_kinase"/>
    <property type="match status" value="1"/>
</dbReference>
<dbReference type="EC" id="2.7.4.9" evidence="2 10"/>
<evidence type="ECO:0000256" key="10">
    <source>
        <dbReference type="HAMAP-Rule" id="MF_00165"/>
    </source>
</evidence>
<keyword evidence="4 10" id="KW-0808">Transferase</keyword>
<name>A0ABS2EQE2_9LACO</name>
<dbReference type="EMBL" id="JACJJQ010000045">
    <property type="protein sequence ID" value="MBM6754712.1"/>
    <property type="molecule type" value="Genomic_DNA"/>
</dbReference>
<sequence>MAEKGIFISFEGPDGAGKTTVMTAVADYFKQKLGVDQVLETREPGGTRISEQIRDVLFDDQNTNMDPRTEALLFAAARRQLVVQKLKPFLAAGKLILADRYVDSSVAYQGAGRHLGVDQIWDLNQYAIDGCLPQLTIYLDLPVQVGIERIAKFRADQVNRLDKETLTFHEAVHQAFDQLATRHPQRIVKIDATQPKEKVIQTVLKTINDRFF</sequence>
<evidence type="ECO:0000256" key="5">
    <source>
        <dbReference type="ARBA" id="ARBA00022727"/>
    </source>
</evidence>
<dbReference type="CDD" id="cd01672">
    <property type="entry name" value="TMPK"/>
    <property type="match status" value="1"/>
</dbReference>
<dbReference type="Gene3D" id="3.40.50.300">
    <property type="entry name" value="P-loop containing nucleotide triphosphate hydrolases"/>
    <property type="match status" value="1"/>
</dbReference>
<proteinExistence type="inferred from homology"/>